<dbReference type="CTD" id="105896433"/>
<protein>
    <submittedName>
        <fullName evidence="3">UPF0449 protein C19orf25 homolog</fullName>
    </submittedName>
</protein>
<evidence type="ECO:0000313" key="3">
    <source>
        <dbReference type="RefSeq" id="XP_012678641.1"/>
    </source>
</evidence>
<comment type="similarity">
    <text evidence="1">Belongs to the UPF0449 family.</text>
</comment>
<gene>
    <name evidence="3" type="primary">c10h19orf25</name>
</gene>
<reference evidence="3" key="1">
    <citation type="submission" date="2025-08" db="UniProtKB">
        <authorList>
            <consortium name="RefSeq"/>
        </authorList>
    </citation>
    <scope>IDENTIFICATION</scope>
</reference>
<proteinExistence type="inferred from homology"/>
<keyword evidence="2" id="KW-1185">Reference proteome</keyword>
<dbReference type="InterPro" id="IPR028227">
    <property type="entry name" value="UPF0449"/>
</dbReference>
<dbReference type="PANTHER" id="PTHR34766:SF1">
    <property type="entry name" value="UPF0449 PROTEIN C19ORF25"/>
    <property type="match status" value="1"/>
</dbReference>
<dbReference type="KEGG" id="char:105896433"/>
<dbReference type="GeneID" id="105896433"/>
<name>A0A6P3VQU8_CLUHA</name>
<evidence type="ECO:0000313" key="2">
    <source>
        <dbReference type="Proteomes" id="UP000515152"/>
    </source>
</evidence>
<dbReference type="Proteomes" id="UP000515152">
    <property type="component" value="Chromosome 10"/>
</dbReference>
<evidence type="ECO:0000256" key="1">
    <source>
        <dbReference type="ARBA" id="ARBA00006137"/>
    </source>
</evidence>
<dbReference type="PANTHER" id="PTHR34766">
    <property type="entry name" value="UPF0449 PROTEIN C19ORF25"/>
    <property type="match status" value="1"/>
</dbReference>
<accession>A0A6P3VQU8</accession>
<sequence>MGSKSKKRMILPSRPEPPSVEEIVEDINRAYPNDPVFAVLQDESQDAKLGSALSEMEMMYQQSRRFLDLNDRLQEARGELARRREELRAVGDALGHSVEDVKEKAKSVPCFDGPDP</sequence>
<dbReference type="AlphaFoldDB" id="A0A6P3VQU8"/>
<dbReference type="Pfam" id="PF15136">
    <property type="entry name" value="UPF0449"/>
    <property type="match status" value="1"/>
</dbReference>
<dbReference type="OrthoDB" id="6129359at2759"/>
<dbReference type="RefSeq" id="XP_012678641.1">
    <property type="nucleotide sequence ID" value="XM_012823187.3"/>
</dbReference>
<organism evidence="2 3">
    <name type="scientific">Clupea harengus</name>
    <name type="common">Atlantic herring</name>
    <dbReference type="NCBI Taxonomy" id="7950"/>
    <lineage>
        <taxon>Eukaryota</taxon>
        <taxon>Metazoa</taxon>
        <taxon>Chordata</taxon>
        <taxon>Craniata</taxon>
        <taxon>Vertebrata</taxon>
        <taxon>Euteleostomi</taxon>
        <taxon>Actinopterygii</taxon>
        <taxon>Neopterygii</taxon>
        <taxon>Teleostei</taxon>
        <taxon>Clupei</taxon>
        <taxon>Clupeiformes</taxon>
        <taxon>Clupeoidei</taxon>
        <taxon>Clupeidae</taxon>
        <taxon>Clupea</taxon>
    </lineage>
</organism>